<reference evidence="1" key="1">
    <citation type="journal article" date="2007" name="Science">
        <title>Draft genome of the filarial nematode parasite Brugia malayi.</title>
        <authorList>
            <person name="Ghedin E."/>
            <person name="Wang S."/>
            <person name="Spiro D."/>
            <person name="Caler E."/>
            <person name="Zhao Q."/>
            <person name="Crabtree J."/>
            <person name="Allen J.E."/>
            <person name="Delcher A.L."/>
            <person name="Guiliano D.B."/>
            <person name="Miranda-Saavedra D."/>
            <person name="Angiuoli S.V."/>
            <person name="Creasy T."/>
            <person name="Amedeo P."/>
            <person name="Haas B."/>
            <person name="El-Sayed N.M."/>
            <person name="Wortman J.R."/>
            <person name="Feldblyum T."/>
            <person name="Tallon L."/>
            <person name="Schatz M."/>
            <person name="Shumway M."/>
            <person name="Koo H."/>
            <person name="Salzberg S.L."/>
            <person name="Schobel S."/>
            <person name="Pertea M."/>
            <person name="Pop M."/>
            <person name="White O."/>
            <person name="Barton G.J."/>
            <person name="Carlow C.K."/>
            <person name="Crawford M.J."/>
            <person name="Daub J."/>
            <person name="Dimmic M.W."/>
            <person name="Estes C.F."/>
            <person name="Foster J.M."/>
            <person name="Ganatra M."/>
            <person name="Gregory W.F."/>
            <person name="Johnson N.M."/>
            <person name="Jin J."/>
            <person name="Komuniecki R."/>
            <person name="Korf I."/>
            <person name="Kumar S."/>
            <person name="Laney S."/>
            <person name="Li B.W."/>
            <person name="Li W."/>
            <person name="Lindblom T.H."/>
            <person name="Lustigman S."/>
            <person name="Ma D."/>
            <person name="Maina C.V."/>
            <person name="Martin D.M."/>
            <person name="McCarter J.P."/>
            <person name="McReynolds L."/>
            <person name="Mitreva M."/>
            <person name="Nutman T.B."/>
            <person name="Parkinson J."/>
            <person name="Peregrin-Alvarez J.M."/>
            <person name="Poole C."/>
            <person name="Ren Q."/>
            <person name="Saunders L."/>
            <person name="Sluder A.E."/>
            <person name="Smith K."/>
            <person name="Stanke M."/>
            <person name="Unnasch T.R."/>
            <person name="Ware J."/>
            <person name="Wei A.D."/>
            <person name="Weil G."/>
            <person name="Williams D.J."/>
            <person name="Zhang Y."/>
            <person name="Williams S.A."/>
            <person name="Fraser-Liggett C."/>
            <person name="Slatko B."/>
            <person name="Blaxter M.L."/>
            <person name="Scott A.L."/>
        </authorList>
    </citation>
    <scope>NUCLEOTIDE SEQUENCE</scope>
    <source>
        <strain evidence="1">FR3</strain>
    </source>
</reference>
<evidence type="ECO:0000313" key="1">
    <source>
        <dbReference type="EMBL" id="CDP93239.1"/>
    </source>
</evidence>
<sequence length="57" mass="6936">MLISIVLFRFPLHYYARNKFNYIVLQNIITINQIIGLNYHHFKFTTNDTIKYEILDT</sequence>
<dbReference type="AlphaFoldDB" id="A0A1I9G0T4"/>
<dbReference type="EMBL" id="LN856867">
    <property type="protein sequence ID" value="CDP93239.1"/>
    <property type="molecule type" value="Genomic_DNA"/>
</dbReference>
<proteinExistence type="predicted"/>
<organism evidence="1">
    <name type="scientific">Brugia malayi</name>
    <name type="common">Filarial nematode worm</name>
    <dbReference type="NCBI Taxonomy" id="6279"/>
    <lineage>
        <taxon>Eukaryota</taxon>
        <taxon>Metazoa</taxon>
        <taxon>Ecdysozoa</taxon>
        <taxon>Nematoda</taxon>
        <taxon>Chromadorea</taxon>
        <taxon>Rhabditida</taxon>
        <taxon>Spirurina</taxon>
        <taxon>Spiruromorpha</taxon>
        <taxon>Filarioidea</taxon>
        <taxon>Onchocercidae</taxon>
        <taxon>Brugia</taxon>
    </lineage>
</organism>
<reference evidence="1" key="2">
    <citation type="submission" date="2012-12" db="EMBL/GenBank/DDBJ databases">
        <authorList>
            <consortium name="WormBase Consortium"/>
            <person name="Ghedin E."/>
            <person name="Paulini M."/>
        </authorList>
    </citation>
    <scope>NUCLEOTIDE SEQUENCE</scope>
    <source>
        <strain evidence="1">FR3</strain>
    </source>
</reference>
<name>A0A1I9G0T4_BRUMA</name>
<protein>
    <submittedName>
        <fullName evidence="1">Bm14385</fullName>
    </submittedName>
</protein>
<gene>
    <name evidence="1" type="primary">Bm14385</name>
    <name evidence="1" type="ORF">BM_Bm14385</name>
</gene>
<accession>A0A1I9G0T4</accession>